<reference evidence="1" key="1">
    <citation type="journal article" date="2020" name="Stud. Mycol.">
        <title>101 Dothideomycetes genomes: a test case for predicting lifestyles and emergence of pathogens.</title>
        <authorList>
            <person name="Haridas S."/>
            <person name="Albert R."/>
            <person name="Binder M."/>
            <person name="Bloem J."/>
            <person name="Labutti K."/>
            <person name="Salamov A."/>
            <person name="Andreopoulos B."/>
            <person name="Baker S."/>
            <person name="Barry K."/>
            <person name="Bills G."/>
            <person name="Bluhm B."/>
            <person name="Cannon C."/>
            <person name="Castanera R."/>
            <person name="Culley D."/>
            <person name="Daum C."/>
            <person name="Ezra D."/>
            <person name="Gonzalez J."/>
            <person name="Henrissat B."/>
            <person name="Kuo A."/>
            <person name="Liang C."/>
            <person name="Lipzen A."/>
            <person name="Lutzoni F."/>
            <person name="Magnuson J."/>
            <person name="Mondo S."/>
            <person name="Nolan M."/>
            <person name="Ohm R."/>
            <person name="Pangilinan J."/>
            <person name="Park H.-J."/>
            <person name="Ramirez L."/>
            <person name="Alfaro M."/>
            <person name="Sun H."/>
            <person name="Tritt A."/>
            <person name="Yoshinaga Y."/>
            <person name="Zwiers L.-H."/>
            <person name="Turgeon B."/>
            <person name="Goodwin S."/>
            <person name="Spatafora J."/>
            <person name="Crous P."/>
            <person name="Grigoriev I."/>
        </authorList>
    </citation>
    <scope>NUCLEOTIDE SEQUENCE</scope>
    <source>
        <strain evidence="1">CBS 473.64</strain>
    </source>
</reference>
<accession>A0A6A6RSR2</accession>
<gene>
    <name evidence="1" type="ORF">P280DRAFT_520089</name>
</gene>
<evidence type="ECO:0000313" key="2">
    <source>
        <dbReference type="Proteomes" id="UP000799753"/>
    </source>
</evidence>
<proteinExistence type="predicted"/>
<evidence type="ECO:0000313" key="1">
    <source>
        <dbReference type="EMBL" id="KAF2638639.1"/>
    </source>
</evidence>
<dbReference type="EMBL" id="MU006789">
    <property type="protein sequence ID" value="KAF2638639.1"/>
    <property type="molecule type" value="Genomic_DNA"/>
</dbReference>
<dbReference type="AlphaFoldDB" id="A0A6A6RSR2"/>
<protein>
    <submittedName>
        <fullName evidence="1">Uncharacterized protein</fullName>
    </submittedName>
</protein>
<organism evidence="1 2">
    <name type="scientific">Massarina eburnea CBS 473.64</name>
    <dbReference type="NCBI Taxonomy" id="1395130"/>
    <lineage>
        <taxon>Eukaryota</taxon>
        <taxon>Fungi</taxon>
        <taxon>Dikarya</taxon>
        <taxon>Ascomycota</taxon>
        <taxon>Pezizomycotina</taxon>
        <taxon>Dothideomycetes</taxon>
        <taxon>Pleosporomycetidae</taxon>
        <taxon>Pleosporales</taxon>
        <taxon>Massarineae</taxon>
        <taxon>Massarinaceae</taxon>
        <taxon>Massarina</taxon>
    </lineage>
</organism>
<sequence length="155" mass="17038">MRAVVVAGVFCSGAERQQQQAGHGDGAARRSRGLGGFVIGRGARHTRDRATHTLALWIQNGCLSPRRFTTRWPLSPAASRRLHCPHASSTARPAATAYRLPPTAYRRRRRCTAICPLHPPLVPALHRCTAAPLHRCTAYPLLDPVRSTMPDRLPI</sequence>
<name>A0A6A6RSR2_9PLEO</name>
<dbReference type="Proteomes" id="UP000799753">
    <property type="component" value="Unassembled WGS sequence"/>
</dbReference>
<keyword evidence="2" id="KW-1185">Reference proteome</keyword>